<feature type="domain" description="Methyltransferase type 11" evidence="1">
    <location>
        <begin position="45"/>
        <end position="140"/>
    </location>
</feature>
<dbReference type="GO" id="GO:0032259">
    <property type="term" value="P:methylation"/>
    <property type="evidence" value="ECO:0007669"/>
    <property type="project" value="UniProtKB-KW"/>
</dbReference>
<dbReference type="OrthoDB" id="9774345at2"/>
<dbReference type="SUPFAM" id="SSF53335">
    <property type="entry name" value="S-adenosyl-L-methionine-dependent methyltransferases"/>
    <property type="match status" value="1"/>
</dbReference>
<sequence length="230" mass="24895">MGQLFDALANNYDGWYLAPASRFADRVEKDAVLGYLEIKDGMSVLDIGCGTGNYTLLLSRQGLRVTGLDISPGMLARARAKAEEAHLDVELLQGDATALPFGDNSFDAVLSVSALEFMPHPDKVLREAYRVLKPGGRLVVGVLGQDSAWGRYYADKVRRNPGSVFSQAKLYTLEELRSAMPGAGVQARAVLFTPPDFDYTNEQAAAELENAARQDGRTDGGFICAMVIKG</sequence>
<evidence type="ECO:0000313" key="2">
    <source>
        <dbReference type="EMBL" id="AGL03435.1"/>
    </source>
</evidence>
<dbReference type="GO" id="GO:0008757">
    <property type="term" value="F:S-adenosylmethionine-dependent methyltransferase activity"/>
    <property type="evidence" value="ECO:0007669"/>
    <property type="project" value="InterPro"/>
</dbReference>
<dbReference type="CDD" id="cd02440">
    <property type="entry name" value="AdoMet_MTases"/>
    <property type="match status" value="1"/>
</dbReference>
<keyword evidence="2" id="KW-0808">Transferase</keyword>
<keyword evidence="3" id="KW-1185">Reference proteome</keyword>
<dbReference type="AlphaFoldDB" id="R4KS66"/>
<dbReference type="InterPro" id="IPR050508">
    <property type="entry name" value="Methyltransf_Superfamily"/>
</dbReference>
<evidence type="ECO:0000313" key="3">
    <source>
        <dbReference type="Proteomes" id="UP000013520"/>
    </source>
</evidence>
<organism evidence="2 3">
    <name type="scientific">Desulfoscipio gibsoniae DSM 7213</name>
    <dbReference type="NCBI Taxonomy" id="767817"/>
    <lineage>
        <taxon>Bacteria</taxon>
        <taxon>Bacillati</taxon>
        <taxon>Bacillota</taxon>
        <taxon>Clostridia</taxon>
        <taxon>Eubacteriales</taxon>
        <taxon>Desulfallaceae</taxon>
        <taxon>Desulfoscipio</taxon>
    </lineage>
</organism>
<dbReference type="PANTHER" id="PTHR42912">
    <property type="entry name" value="METHYLTRANSFERASE"/>
    <property type="match status" value="1"/>
</dbReference>
<gene>
    <name evidence="2" type="ORF">Desgi_4180</name>
</gene>
<dbReference type="InterPro" id="IPR013216">
    <property type="entry name" value="Methyltransf_11"/>
</dbReference>
<dbReference type="Pfam" id="PF08241">
    <property type="entry name" value="Methyltransf_11"/>
    <property type="match status" value="1"/>
</dbReference>
<accession>R4KS66</accession>
<protein>
    <submittedName>
        <fullName evidence="2">Methylase involved in ubiquinone/menaquinone biosynthesis</fullName>
    </submittedName>
</protein>
<reference evidence="2 3" key="1">
    <citation type="submission" date="2012-01" db="EMBL/GenBank/DDBJ databases">
        <title>Complete sequence of Desulfotomaculum gibsoniae DSM 7213.</title>
        <authorList>
            <consortium name="US DOE Joint Genome Institute"/>
            <person name="Lucas S."/>
            <person name="Han J."/>
            <person name="Lapidus A."/>
            <person name="Cheng J.-F."/>
            <person name="Goodwin L."/>
            <person name="Pitluck S."/>
            <person name="Peters L."/>
            <person name="Ovchinnikova G."/>
            <person name="Teshima H."/>
            <person name="Detter J.C."/>
            <person name="Han C."/>
            <person name="Tapia R."/>
            <person name="Land M."/>
            <person name="Hauser L."/>
            <person name="Kyrpides N."/>
            <person name="Ivanova N."/>
            <person name="Pagani I."/>
            <person name="Parshina S."/>
            <person name="Plugge C."/>
            <person name="Muyzer G."/>
            <person name="Kuever J."/>
            <person name="Ivanova A."/>
            <person name="Nazina T."/>
            <person name="Klenk H.-P."/>
            <person name="Brambilla E."/>
            <person name="Spring S."/>
            <person name="Stams A.F."/>
            <person name="Woyke T."/>
        </authorList>
    </citation>
    <scope>NUCLEOTIDE SEQUENCE [LARGE SCALE GENOMIC DNA]</scope>
    <source>
        <strain evidence="2 3">DSM 7213</strain>
    </source>
</reference>
<keyword evidence="2" id="KW-0830">Ubiquinone</keyword>
<dbReference type="HOGENOM" id="CLU_037990_14_0_9"/>
<dbReference type="Proteomes" id="UP000013520">
    <property type="component" value="Chromosome"/>
</dbReference>
<keyword evidence="2" id="KW-0489">Methyltransferase</keyword>
<dbReference type="EMBL" id="CP003273">
    <property type="protein sequence ID" value="AGL03435.1"/>
    <property type="molecule type" value="Genomic_DNA"/>
</dbReference>
<name>R4KS66_9FIRM</name>
<evidence type="ECO:0000259" key="1">
    <source>
        <dbReference type="Pfam" id="PF08241"/>
    </source>
</evidence>
<dbReference type="KEGG" id="dgi:Desgi_4180"/>
<dbReference type="Gene3D" id="3.40.50.150">
    <property type="entry name" value="Vaccinia Virus protein VP39"/>
    <property type="match status" value="1"/>
</dbReference>
<dbReference type="RefSeq" id="WP_006521519.1">
    <property type="nucleotide sequence ID" value="NC_021184.1"/>
</dbReference>
<dbReference type="eggNOG" id="COG2226">
    <property type="taxonomic scope" value="Bacteria"/>
</dbReference>
<proteinExistence type="predicted"/>
<dbReference type="InterPro" id="IPR029063">
    <property type="entry name" value="SAM-dependent_MTases_sf"/>
</dbReference>
<dbReference type="STRING" id="767817.Desgi_4180"/>